<gene>
    <name evidence="2" type="ORF">HDF14_002674</name>
</gene>
<feature type="transmembrane region" description="Helical" evidence="1">
    <location>
        <begin position="260"/>
        <end position="289"/>
    </location>
</feature>
<keyword evidence="1" id="KW-1133">Transmembrane helix</keyword>
<feature type="transmembrane region" description="Helical" evidence="1">
    <location>
        <begin position="322"/>
        <end position="339"/>
    </location>
</feature>
<keyword evidence="1" id="KW-0812">Transmembrane</keyword>
<name>A0A9X0QEU3_9BACT</name>
<feature type="transmembrane region" description="Helical" evidence="1">
    <location>
        <begin position="119"/>
        <end position="137"/>
    </location>
</feature>
<feature type="transmembrane region" description="Helical" evidence="1">
    <location>
        <begin position="89"/>
        <end position="107"/>
    </location>
</feature>
<dbReference type="Proteomes" id="UP000535182">
    <property type="component" value="Unassembled WGS sequence"/>
</dbReference>
<sequence>MAQVNAWINRAYLWVTLALSIWLLVWISLSWAGVQDDAFIHLRYADNLFHTHLVTYDGVHPNYGASSLLYIYLLSFLRPLSASPNLPRLVSSCVHILLLLGVAALFLRATPRESSLARLLGLIVMTLLVAPSSVRWLDDGMETGIALCFVALICWLTFRESEDASITPVRYAAYTVLGFLAVFLRIELILLCGIASLLIVWKQIFAPNSSFNRRLQSILNASHLLLGSLLAMLFIVIKMHHLLPDTAKAKADGIPDWGTAFSVTATVLAGGLSFGAGIFIFWLLTLFLLWRASRLSPRALVANSIFPILFSIAAIRGQQIQGARYFVWSFFFSALWNSLELTRHPIESESKSPVLLPAYCFLALTLLALPIESKVMYPFLRDRATLVRSFQNNHLETLEGKRGIAFDIGQIGYFSRADICDLAGLVNGRSNAGLTENQHLTRCVATNPDFLFLHAEAVYAISHYLPIKDWQLCGLYPFRRVDNTDQHYLLARRSEALEICKDPPPTPPELQPLFQ</sequence>
<feature type="transmembrane region" description="Helical" evidence="1">
    <location>
        <begin position="221"/>
        <end position="239"/>
    </location>
</feature>
<feature type="transmembrane region" description="Helical" evidence="1">
    <location>
        <begin position="143"/>
        <end position="159"/>
    </location>
</feature>
<feature type="transmembrane region" description="Helical" evidence="1">
    <location>
        <begin position="295"/>
        <end position="315"/>
    </location>
</feature>
<protein>
    <submittedName>
        <fullName evidence="2">Uncharacterized protein</fullName>
    </submittedName>
</protein>
<accession>A0A9X0QEU3</accession>
<dbReference type="AlphaFoldDB" id="A0A9X0QEU3"/>
<evidence type="ECO:0000313" key="3">
    <source>
        <dbReference type="Proteomes" id="UP000535182"/>
    </source>
</evidence>
<keyword evidence="1" id="KW-0472">Membrane</keyword>
<feature type="transmembrane region" description="Helical" evidence="1">
    <location>
        <begin position="12"/>
        <end position="34"/>
    </location>
</feature>
<evidence type="ECO:0000256" key="1">
    <source>
        <dbReference type="SAM" id="Phobius"/>
    </source>
</evidence>
<comment type="caution">
    <text evidence="2">The sequence shown here is derived from an EMBL/GenBank/DDBJ whole genome shotgun (WGS) entry which is preliminary data.</text>
</comment>
<evidence type="ECO:0000313" key="2">
    <source>
        <dbReference type="EMBL" id="MBB5329058.1"/>
    </source>
</evidence>
<proteinExistence type="predicted"/>
<dbReference type="EMBL" id="JACHEB010000005">
    <property type="protein sequence ID" value="MBB5329058.1"/>
    <property type="molecule type" value="Genomic_DNA"/>
</dbReference>
<reference evidence="2 3" key="1">
    <citation type="submission" date="2020-08" db="EMBL/GenBank/DDBJ databases">
        <title>Genomic Encyclopedia of Type Strains, Phase IV (KMG-V): Genome sequencing to study the core and pangenomes of soil and plant-associated prokaryotes.</title>
        <authorList>
            <person name="Whitman W."/>
        </authorList>
    </citation>
    <scope>NUCLEOTIDE SEQUENCE [LARGE SCALE GENOMIC DNA]</scope>
    <source>
        <strain evidence="2 3">X5P2</strain>
    </source>
</reference>
<organism evidence="2 3">
    <name type="scientific">Tunturiibacter gelidiferens</name>
    <dbReference type="NCBI Taxonomy" id="3069689"/>
    <lineage>
        <taxon>Bacteria</taxon>
        <taxon>Pseudomonadati</taxon>
        <taxon>Acidobacteriota</taxon>
        <taxon>Terriglobia</taxon>
        <taxon>Terriglobales</taxon>
        <taxon>Acidobacteriaceae</taxon>
        <taxon>Tunturiibacter</taxon>
    </lineage>
</organism>
<dbReference type="RefSeq" id="WP_183977183.1">
    <property type="nucleotide sequence ID" value="NZ_JACHEB010000005.1"/>
</dbReference>
<feature type="transmembrane region" description="Helical" evidence="1">
    <location>
        <begin position="171"/>
        <end position="201"/>
    </location>
</feature>
<feature type="transmembrane region" description="Helical" evidence="1">
    <location>
        <begin position="354"/>
        <end position="371"/>
    </location>
</feature>
<keyword evidence="3" id="KW-1185">Reference proteome</keyword>